<evidence type="ECO:0000313" key="2">
    <source>
        <dbReference type="Proteomes" id="UP000828941"/>
    </source>
</evidence>
<proteinExistence type="predicted"/>
<accession>A0ACB9LW55</accession>
<organism evidence="1 2">
    <name type="scientific">Bauhinia variegata</name>
    <name type="common">Purple orchid tree</name>
    <name type="synonym">Phanera variegata</name>
    <dbReference type="NCBI Taxonomy" id="167791"/>
    <lineage>
        <taxon>Eukaryota</taxon>
        <taxon>Viridiplantae</taxon>
        <taxon>Streptophyta</taxon>
        <taxon>Embryophyta</taxon>
        <taxon>Tracheophyta</taxon>
        <taxon>Spermatophyta</taxon>
        <taxon>Magnoliopsida</taxon>
        <taxon>eudicotyledons</taxon>
        <taxon>Gunneridae</taxon>
        <taxon>Pentapetalae</taxon>
        <taxon>rosids</taxon>
        <taxon>fabids</taxon>
        <taxon>Fabales</taxon>
        <taxon>Fabaceae</taxon>
        <taxon>Cercidoideae</taxon>
        <taxon>Cercideae</taxon>
        <taxon>Bauhiniinae</taxon>
        <taxon>Bauhinia</taxon>
    </lineage>
</organism>
<sequence>MASASESPKLLHLFAALVALFLLFSHSLQDPFESDLCNFEEKSQLDDLSEKVKLNENVMKEWECHSMERSGECKSEADCGHVCAALGLNPNAVRCIPTPATPTPSRCCCLVSPKQN</sequence>
<evidence type="ECO:0000313" key="1">
    <source>
        <dbReference type="EMBL" id="KAI4315564.1"/>
    </source>
</evidence>
<reference evidence="1 2" key="1">
    <citation type="journal article" date="2022" name="DNA Res.">
        <title>Chromosomal-level genome assembly of the orchid tree Bauhinia variegata (Leguminosae; Cercidoideae) supports the allotetraploid origin hypothesis of Bauhinia.</title>
        <authorList>
            <person name="Zhong Y."/>
            <person name="Chen Y."/>
            <person name="Zheng D."/>
            <person name="Pang J."/>
            <person name="Liu Y."/>
            <person name="Luo S."/>
            <person name="Meng S."/>
            <person name="Qian L."/>
            <person name="Wei D."/>
            <person name="Dai S."/>
            <person name="Zhou R."/>
        </authorList>
    </citation>
    <scope>NUCLEOTIDE SEQUENCE [LARGE SCALE GENOMIC DNA]</scope>
    <source>
        <strain evidence="1">BV-YZ2020</strain>
    </source>
</reference>
<protein>
    <submittedName>
        <fullName evidence="1">Uncharacterized protein</fullName>
    </submittedName>
</protein>
<dbReference type="EMBL" id="CM039436">
    <property type="protein sequence ID" value="KAI4315564.1"/>
    <property type="molecule type" value="Genomic_DNA"/>
</dbReference>
<comment type="caution">
    <text evidence="1">The sequence shown here is derived from an EMBL/GenBank/DDBJ whole genome shotgun (WGS) entry which is preliminary data.</text>
</comment>
<keyword evidence="2" id="KW-1185">Reference proteome</keyword>
<dbReference type="Proteomes" id="UP000828941">
    <property type="component" value="Chromosome 11"/>
</dbReference>
<gene>
    <name evidence="1" type="ORF">L6164_028360</name>
</gene>
<name>A0ACB9LW55_BAUVA</name>